<name>A0A067MAL9_BOTB1</name>
<dbReference type="Proteomes" id="UP000027195">
    <property type="component" value="Unassembled WGS sequence"/>
</dbReference>
<gene>
    <name evidence="1" type="ORF">BOTBODRAFT_67310</name>
</gene>
<sequence length="350" mass="38364">MSAVSGVPQLHVHSFSQPEMSLIAAAQNNIYSGAQKVVDVDLASRPRLVRRTVHLQSQENTAAICIIVQSPTLGSIKDHVDNALPEDIHLLAVPWSPLHDVQCRVKETREAELEHSRAQAHLAKLRSHPELEEIKRRVRERVEAEKAARQSRVLAESICVKECRHVEEGTPSTSSSSPSCSTVTAVSASAPAEKQSAALHPPFAPGTVDIERLRKDRDAAVCEWVHEFRRATRVKPAVIHEEPSILAVLLAPELPEECEGDMSVIEEVFAPVEVKQPVAMKGREDDTLARSMSLLLFQAINKPAVSTRTGVETNAEIVPERKSPLHKLAKVFTKLGKGAARDLGRLSSVL</sequence>
<dbReference type="InParanoid" id="A0A067MAL9"/>
<reference evidence="2" key="1">
    <citation type="journal article" date="2014" name="Proc. Natl. Acad. Sci. U.S.A.">
        <title>Extensive sampling of basidiomycete genomes demonstrates inadequacy of the white-rot/brown-rot paradigm for wood decay fungi.</title>
        <authorList>
            <person name="Riley R."/>
            <person name="Salamov A.A."/>
            <person name="Brown D.W."/>
            <person name="Nagy L.G."/>
            <person name="Floudas D."/>
            <person name="Held B.W."/>
            <person name="Levasseur A."/>
            <person name="Lombard V."/>
            <person name="Morin E."/>
            <person name="Otillar R."/>
            <person name="Lindquist E.A."/>
            <person name="Sun H."/>
            <person name="LaButti K.M."/>
            <person name="Schmutz J."/>
            <person name="Jabbour D."/>
            <person name="Luo H."/>
            <person name="Baker S.E."/>
            <person name="Pisabarro A.G."/>
            <person name="Walton J.D."/>
            <person name="Blanchette R.A."/>
            <person name="Henrissat B."/>
            <person name="Martin F."/>
            <person name="Cullen D."/>
            <person name="Hibbett D.S."/>
            <person name="Grigoriev I.V."/>
        </authorList>
    </citation>
    <scope>NUCLEOTIDE SEQUENCE [LARGE SCALE GENOMIC DNA]</scope>
    <source>
        <strain evidence="2">FD-172 SS1</strain>
    </source>
</reference>
<evidence type="ECO:0000313" key="2">
    <source>
        <dbReference type="Proteomes" id="UP000027195"/>
    </source>
</evidence>
<keyword evidence="2" id="KW-1185">Reference proteome</keyword>
<organism evidence="1 2">
    <name type="scientific">Botryobasidium botryosum (strain FD-172 SS1)</name>
    <dbReference type="NCBI Taxonomy" id="930990"/>
    <lineage>
        <taxon>Eukaryota</taxon>
        <taxon>Fungi</taxon>
        <taxon>Dikarya</taxon>
        <taxon>Basidiomycota</taxon>
        <taxon>Agaricomycotina</taxon>
        <taxon>Agaricomycetes</taxon>
        <taxon>Cantharellales</taxon>
        <taxon>Botryobasidiaceae</taxon>
        <taxon>Botryobasidium</taxon>
    </lineage>
</organism>
<proteinExistence type="predicted"/>
<protein>
    <submittedName>
        <fullName evidence="1">Uncharacterized protein</fullName>
    </submittedName>
</protein>
<dbReference type="HOGENOM" id="CLU_792241_0_0_1"/>
<evidence type="ECO:0000313" key="1">
    <source>
        <dbReference type="EMBL" id="KDQ12624.1"/>
    </source>
</evidence>
<dbReference type="EMBL" id="KL198049">
    <property type="protein sequence ID" value="KDQ12624.1"/>
    <property type="molecule type" value="Genomic_DNA"/>
</dbReference>
<dbReference type="AlphaFoldDB" id="A0A067MAL9"/>
<accession>A0A067MAL9</accession>